<reference evidence="2" key="1">
    <citation type="submission" date="2020-05" db="EMBL/GenBank/DDBJ databases">
        <title>Phylogenomic resolution of chytrid fungi.</title>
        <authorList>
            <person name="Stajich J.E."/>
            <person name="Amses K."/>
            <person name="Simmons R."/>
            <person name="Seto K."/>
            <person name="Myers J."/>
            <person name="Bonds A."/>
            <person name="Quandt C.A."/>
            <person name="Barry K."/>
            <person name="Liu P."/>
            <person name="Grigoriev I."/>
            <person name="Longcore J.E."/>
            <person name="James T.Y."/>
        </authorList>
    </citation>
    <scope>NUCLEOTIDE SEQUENCE</scope>
    <source>
        <strain evidence="2">JEL0318</strain>
    </source>
</reference>
<dbReference type="Proteomes" id="UP001212841">
    <property type="component" value="Unassembled WGS sequence"/>
</dbReference>
<dbReference type="EMBL" id="JADGJD010000056">
    <property type="protein sequence ID" value="KAJ3055855.1"/>
    <property type="molecule type" value="Genomic_DNA"/>
</dbReference>
<proteinExistence type="predicted"/>
<feature type="compositionally biased region" description="Low complexity" evidence="1">
    <location>
        <begin position="62"/>
        <end position="74"/>
    </location>
</feature>
<comment type="caution">
    <text evidence="2">The sequence shown here is derived from an EMBL/GenBank/DDBJ whole genome shotgun (WGS) entry which is preliminary data.</text>
</comment>
<sequence length="212" mass="22901">MGNTVSAKIHDVKSVRRSNSSKKQQQPPLDYAVNYSEPMLSSDRSAASIEFAMFDRSFSGSSDFSSSDSQSQSFYPTTQHQPPLNRRLNALRPSLDVQPRGSTLNILSSPIYNGLRPSLNTQPRSSALNLVGAISSSSDSVHMSGETLDGGHGTFIFHEERTPAQQQKYQKAAAAANLLMNFPPAADAESELGVGKVVAAKKKGNLWTSILV</sequence>
<dbReference type="AlphaFoldDB" id="A0AAD5SPS1"/>
<evidence type="ECO:0000313" key="2">
    <source>
        <dbReference type="EMBL" id="KAJ3055855.1"/>
    </source>
</evidence>
<feature type="region of interest" description="Disordered" evidence="1">
    <location>
        <begin position="1"/>
        <end position="31"/>
    </location>
</feature>
<keyword evidence="3" id="KW-1185">Reference proteome</keyword>
<name>A0AAD5SPS1_9FUNG</name>
<organism evidence="2 3">
    <name type="scientific">Rhizophlyctis rosea</name>
    <dbReference type="NCBI Taxonomy" id="64517"/>
    <lineage>
        <taxon>Eukaryota</taxon>
        <taxon>Fungi</taxon>
        <taxon>Fungi incertae sedis</taxon>
        <taxon>Chytridiomycota</taxon>
        <taxon>Chytridiomycota incertae sedis</taxon>
        <taxon>Chytridiomycetes</taxon>
        <taxon>Rhizophlyctidales</taxon>
        <taxon>Rhizophlyctidaceae</taxon>
        <taxon>Rhizophlyctis</taxon>
    </lineage>
</organism>
<evidence type="ECO:0000313" key="3">
    <source>
        <dbReference type="Proteomes" id="UP001212841"/>
    </source>
</evidence>
<protein>
    <submittedName>
        <fullName evidence="2">Uncharacterized protein</fullName>
    </submittedName>
</protein>
<accession>A0AAD5SPS1</accession>
<feature type="region of interest" description="Disordered" evidence="1">
    <location>
        <begin position="62"/>
        <end position="85"/>
    </location>
</feature>
<evidence type="ECO:0000256" key="1">
    <source>
        <dbReference type="SAM" id="MobiDB-lite"/>
    </source>
</evidence>
<gene>
    <name evidence="2" type="ORF">HK097_008958</name>
</gene>